<keyword evidence="2" id="KW-1185">Reference proteome</keyword>
<dbReference type="AlphaFoldDB" id="A0A9K3NRV7"/>
<dbReference type="Gramene" id="mRNA:HanXRQr2_Chr04g0170801">
    <property type="protein sequence ID" value="CDS:HanXRQr2_Chr04g0170801.1"/>
    <property type="gene ID" value="HanXRQr2_Chr04g0170801"/>
</dbReference>
<organism evidence="1 2">
    <name type="scientific">Helianthus annuus</name>
    <name type="common">Common sunflower</name>
    <dbReference type="NCBI Taxonomy" id="4232"/>
    <lineage>
        <taxon>Eukaryota</taxon>
        <taxon>Viridiplantae</taxon>
        <taxon>Streptophyta</taxon>
        <taxon>Embryophyta</taxon>
        <taxon>Tracheophyta</taxon>
        <taxon>Spermatophyta</taxon>
        <taxon>Magnoliopsida</taxon>
        <taxon>eudicotyledons</taxon>
        <taxon>Gunneridae</taxon>
        <taxon>Pentapetalae</taxon>
        <taxon>asterids</taxon>
        <taxon>campanulids</taxon>
        <taxon>Asterales</taxon>
        <taxon>Asteraceae</taxon>
        <taxon>Asteroideae</taxon>
        <taxon>Heliantheae alliance</taxon>
        <taxon>Heliantheae</taxon>
        <taxon>Helianthus</taxon>
    </lineage>
</organism>
<reference evidence="1" key="1">
    <citation type="journal article" date="2017" name="Nature">
        <title>The sunflower genome provides insights into oil metabolism, flowering and Asterid evolution.</title>
        <authorList>
            <person name="Badouin H."/>
            <person name="Gouzy J."/>
            <person name="Grassa C.J."/>
            <person name="Murat F."/>
            <person name="Staton S.E."/>
            <person name="Cottret L."/>
            <person name="Lelandais-Briere C."/>
            <person name="Owens G.L."/>
            <person name="Carrere S."/>
            <person name="Mayjonade B."/>
            <person name="Legrand L."/>
            <person name="Gill N."/>
            <person name="Kane N.C."/>
            <person name="Bowers J.E."/>
            <person name="Hubner S."/>
            <person name="Bellec A."/>
            <person name="Berard A."/>
            <person name="Berges H."/>
            <person name="Blanchet N."/>
            <person name="Boniface M.C."/>
            <person name="Brunel D."/>
            <person name="Catrice O."/>
            <person name="Chaidir N."/>
            <person name="Claudel C."/>
            <person name="Donnadieu C."/>
            <person name="Faraut T."/>
            <person name="Fievet G."/>
            <person name="Helmstetter N."/>
            <person name="King M."/>
            <person name="Knapp S.J."/>
            <person name="Lai Z."/>
            <person name="Le Paslier M.C."/>
            <person name="Lippi Y."/>
            <person name="Lorenzon L."/>
            <person name="Mandel J.R."/>
            <person name="Marage G."/>
            <person name="Marchand G."/>
            <person name="Marquand E."/>
            <person name="Bret-Mestries E."/>
            <person name="Morien E."/>
            <person name="Nambeesan S."/>
            <person name="Nguyen T."/>
            <person name="Pegot-Espagnet P."/>
            <person name="Pouilly N."/>
            <person name="Raftis F."/>
            <person name="Sallet E."/>
            <person name="Schiex T."/>
            <person name="Thomas J."/>
            <person name="Vandecasteele C."/>
            <person name="Vares D."/>
            <person name="Vear F."/>
            <person name="Vautrin S."/>
            <person name="Crespi M."/>
            <person name="Mangin B."/>
            <person name="Burke J.M."/>
            <person name="Salse J."/>
            <person name="Munos S."/>
            <person name="Vincourt P."/>
            <person name="Rieseberg L.H."/>
            <person name="Langlade N.B."/>
        </authorList>
    </citation>
    <scope>NUCLEOTIDE SEQUENCE</scope>
    <source>
        <tissue evidence="1">Leaves</tissue>
    </source>
</reference>
<dbReference type="Proteomes" id="UP000215914">
    <property type="component" value="Unassembled WGS sequence"/>
</dbReference>
<comment type="caution">
    <text evidence="1">The sequence shown here is derived from an EMBL/GenBank/DDBJ whole genome shotgun (WGS) entry which is preliminary data.</text>
</comment>
<protein>
    <submittedName>
        <fullName evidence="1">Uncharacterized protein</fullName>
    </submittedName>
</protein>
<accession>A0A9K3NRV7</accession>
<reference evidence="1" key="2">
    <citation type="submission" date="2020-06" db="EMBL/GenBank/DDBJ databases">
        <title>Helianthus annuus Genome sequencing and assembly Release 2.</title>
        <authorList>
            <person name="Gouzy J."/>
            <person name="Langlade N."/>
            <person name="Munos S."/>
        </authorList>
    </citation>
    <scope>NUCLEOTIDE SEQUENCE</scope>
    <source>
        <tissue evidence="1">Leaves</tissue>
    </source>
</reference>
<proteinExistence type="predicted"/>
<dbReference type="EMBL" id="MNCJ02000319">
    <property type="protein sequence ID" value="KAF5810544.1"/>
    <property type="molecule type" value="Genomic_DNA"/>
</dbReference>
<sequence>MASGRSLNTAAAAVDFRVPTTLLVLRREAPGLNATFRLERLQPELDRHRV</sequence>
<gene>
    <name evidence="1" type="ORF">HanXRQr2_Chr04g0170801</name>
</gene>
<evidence type="ECO:0000313" key="2">
    <source>
        <dbReference type="Proteomes" id="UP000215914"/>
    </source>
</evidence>
<name>A0A9K3NRV7_HELAN</name>
<evidence type="ECO:0000313" key="1">
    <source>
        <dbReference type="EMBL" id="KAF5810544.1"/>
    </source>
</evidence>